<dbReference type="SUPFAM" id="SSF53474">
    <property type="entry name" value="alpha/beta-Hydrolases"/>
    <property type="match status" value="1"/>
</dbReference>
<feature type="domain" description="GPI inositol-deacylase PGAP1-like alpha/beta" evidence="1">
    <location>
        <begin position="230"/>
        <end position="283"/>
    </location>
</feature>
<dbReference type="AlphaFoldDB" id="A0A6L6IKT3"/>
<keyword evidence="3" id="KW-1185">Reference proteome</keyword>
<proteinExistence type="predicted"/>
<dbReference type="Pfam" id="PF07819">
    <property type="entry name" value="PGAP1"/>
    <property type="match status" value="1"/>
</dbReference>
<dbReference type="Proteomes" id="UP000477739">
    <property type="component" value="Unassembled WGS sequence"/>
</dbReference>
<dbReference type="GO" id="GO:0016788">
    <property type="term" value="F:hydrolase activity, acting on ester bonds"/>
    <property type="evidence" value="ECO:0007669"/>
    <property type="project" value="InterPro"/>
</dbReference>
<organism evidence="2 3">
    <name type="scientific">Intestinirhabdus alba</name>
    <dbReference type="NCBI Taxonomy" id="2899544"/>
    <lineage>
        <taxon>Bacteria</taxon>
        <taxon>Pseudomonadati</taxon>
        <taxon>Pseudomonadota</taxon>
        <taxon>Gammaproteobacteria</taxon>
        <taxon>Enterobacterales</taxon>
        <taxon>Enterobacteriaceae</taxon>
        <taxon>Intestinirhabdus</taxon>
    </lineage>
</organism>
<reference evidence="2 3" key="1">
    <citation type="submission" date="2019-11" db="EMBL/GenBank/DDBJ databases">
        <title>Escherichia alba sp. nov. isolated from the gut of plastic-eating superworms Zophobas atratus.</title>
        <authorList>
            <person name="Yang Y."/>
        </authorList>
    </citation>
    <scope>NUCLEOTIDE SEQUENCE [LARGE SCALE GENOMIC DNA]</scope>
    <source>
        <strain evidence="3">BIT-B35</strain>
    </source>
</reference>
<dbReference type="InterPro" id="IPR029058">
    <property type="entry name" value="AB_hydrolase_fold"/>
</dbReference>
<dbReference type="EMBL" id="WMJZ01000005">
    <property type="protein sequence ID" value="MTH45660.1"/>
    <property type="molecule type" value="Genomic_DNA"/>
</dbReference>
<dbReference type="Gene3D" id="3.40.50.1820">
    <property type="entry name" value="alpha/beta hydrolase"/>
    <property type="match status" value="1"/>
</dbReference>
<gene>
    <name evidence="2" type="ORF">GJV78_05155</name>
</gene>
<comment type="caution">
    <text evidence="2">The sequence shown here is derived from an EMBL/GenBank/DDBJ whole genome shotgun (WGS) entry which is preliminary data.</text>
</comment>
<name>A0A6L6IKT3_9ENTR</name>
<evidence type="ECO:0000313" key="2">
    <source>
        <dbReference type="EMBL" id="MTH45660.1"/>
    </source>
</evidence>
<sequence>MTEENNQTITWHKPEWNEQGKCIWRSIQTRPASERAIAKLLAPPAKVIPVIFLPGVMGSNLMSTQKSETSVWRGDSEVSVLFDWAGKSGIQRRQLLDPDLTVVDSAGKISKEIFSPVSDDGCLFPPRSKRGWGEVLYFSYGKFLSVFQGALIDDWQKSLDALYQAGKAGKTAEPAAGALSQLVEVMLHTEEENESPLTAEELAHFRGFLFPLHVFGYNWLQDNKISAQRLGEYIDEVLDLYRHQHGHGLATEKVILVTHSMGGLVARYTSQVLGYQDKILGIVHGVIPDLGSPAAYRRMKVGAGQEGPAGVVMGKSAEELMPVLARAPAPLQLLPSASYYDGRPWLTIKGGEADGSDLKLPKEGDPFGEIYLNKTLWWRLYEADVIDKDRIVIEKNWNAYLDLMGKFVQPFIDDIENAYHPNSYLFYGNSSKTDGNLIWIKTSITWPKNTHESDKKLPNNHREIPLPFNRSTLFKLVSSGSPGDGTVPVESLRAIRRSATLKSALAVNVEHQGAYNVDSLRDIDNRPAVRFTLRAIVKMVQEVPASW</sequence>
<protein>
    <submittedName>
        <fullName evidence="2">Acetyltransferase</fullName>
    </submittedName>
</protein>
<dbReference type="PANTHER" id="PTHR11440">
    <property type="entry name" value="LECITHIN-CHOLESTEROL ACYLTRANSFERASE-RELATED"/>
    <property type="match status" value="1"/>
</dbReference>
<dbReference type="RefSeq" id="WP_155107316.1">
    <property type="nucleotide sequence ID" value="NZ_WMJZ01000005.1"/>
</dbReference>
<accession>A0A6L6IKT3</accession>
<evidence type="ECO:0000313" key="3">
    <source>
        <dbReference type="Proteomes" id="UP000477739"/>
    </source>
</evidence>
<dbReference type="OrthoDB" id="9814331at2"/>
<evidence type="ECO:0000259" key="1">
    <source>
        <dbReference type="Pfam" id="PF07819"/>
    </source>
</evidence>
<dbReference type="InterPro" id="IPR012908">
    <property type="entry name" value="PGAP1-ab_dom-like"/>
</dbReference>